<protein>
    <recommendedName>
        <fullName evidence="8 9">Cell division protein FtsL</fullName>
    </recommendedName>
</protein>
<evidence type="ECO:0000256" key="2">
    <source>
        <dbReference type="ARBA" id="ARBA00022475"/>
    </source>
</evidence>
<evidence type="ECO:0000313" key="11">
    <source>
        <dbReference type="Proteomes" id="UP000528457"/>
    </source>
</evidence>
<evidence type="ECO:0000256" key="4">
    <source>
        <dbReference type="ARBA" id="ARBA00022692"/>
    </source>
</evidence>
<dbReference type="HAMAP" id="MF_00910">
    <property type="entry name" value="FtsL"/>
    <property type="match status" value="1"/>
</dbReference>
<dbReference type="InParanoid" id="A0A7X0MWH8"/>
<evidence type="ECO:0000256" key="7">
    <source>
        <dbReference type="ARBA" id="ARBA00023306"/>
    </source>
</evidence>
<evidence type="ECO:0000256" key="6">
    <source>
        <dbReference type="ARBA" id="ARBA00023136"/>
    </source>
</evidence>
<dbReference type="Proteomes" id="UP000528457">
    <property type="component" value="Unassembled WGS sequence"/>
</dbReference>
<dbReference type="EMBL" id="JACHHT010000002">
    <property type="protein sequence ID" value="MBB6522736.1"/>
    <property type="molecule type" value="Genomic_DNA"/>
</dbReference>
<name>A0A7X0MWH8_9GAMM</name>
<evidence type="ECO:0000256" key="5">
    <source>
        <dbReference type="ARBA" id="ARBA00022989"/>
    </source>
</evidence>
<comment type="subcellular location">
    <subcellularLocation>
        <location evidence="8">Cell inner membrane</location>
        <topology evidence="8">Single-pass type II membrane protein</topology>
    </subcellularLocation>
    <subcellularLocation>
        <location evidence="1">Cell membrane</location>
        <topology evidence="1">Single-pass type II membrane protein</topology>
    </subcellularLocation>
    <text evidence="8">Localizes to the division septum where it forms a ring structure.</text>
</comment>
<keyword evidence="6 8" id="KW-0472">Membrane</keyword>
<dbReference type="PANTHER" id="PTHR37479">
    <property type="entry name" value="CELL DIVISION PROTEIN FTSL"/>
    <property type="match status" value="1"/>
</dbReference>
<evidence type="ECO:0000256" key="8">
    <source>
        <dbReference type="HAMAP-Rule" id="MF_00910"/>
    </source>
</evidence>
<accession>A0A7X0MWH8</accession>
<evidence type="ECO:0000256" key="3">
    <source>
        <dbReference type="ARBA" id="ARBA00022618"/>
    </source>
</evidence>
<dbReference type="Pfam" id="PF04999">
    <property type="entry name" value="FtsL"/>
    <property type="match status" value="1"/>
</dbReference>
<dbReference type="FunCoup" id="A0A7X0MWH8">
    <property type="interactions" value="110"/>
</dbReference>
<dbReference type="GO" id="GO:0005886">
    <property type="term" value="C:plasma membrane"/>
    <property type="evidence" value="ECO:0007669"/>
    <property type="project" value="UniProtKB-SubCell"/>
</dbReference>
<comment type="function">
    <text evidence="8">Essential cell division protein. May link together the upstream cell division proteins, which are predominantly cytoplasmic, with the downstream cell division proteins, which are predominantly periplasmic.</text>
</comment>
<proteinExistence type="inferred from homology"/>
<dbReference type="InterPro" id="IPR011922">
    <property type="entry name" value="Cell_div_FtsL"/>
</dbReference>
<evidence type="ECO:0000256" key="1">
    <source>
        <dbReference type="ARBA" id="ARBA00004401"/>
    </source>
</evidence>
<keyword evidence="3 8" id="KW-0132">Cell division</keyword>
<dbReference type="GO" id="GO:0032153">
    <property type="term" value="C:cell division site"/>
    <property type="evidence" value="ECO:0007669"/>
    <property type="project" value="UniProtKB-UniRule"/>
</dbReference>
<keyword evidence="4 8" id="KW-0812">Transmembrane</keyword>
<comment type="caution">
    <text evidence="10">The sequence shown here is derived from an EMBL/GenBank/DDBJ whole genome shotgun (WGS) entry which is preliminary data.</text>
</comment>
<dbReference type="GO" id="GO:0043093">
    <property type="term" value="P:FtsZ-dependent cytokinesis"/>
    <property type="evidence" value="ECO:0007669"/>
    <property type="project" value="UniProtKB-UniRule"/>
</dbReference>
<dbReference type="NCBIfam" id="TIGR02209">
    <property type="entry name" value="ftsL_broad"/>
    <property type="match status" value="1"/>
</dbReference>
<reference evidence="10 11" key="1">
    <citation type="submission" date="2020-08" db="EMBL/GenBank/DDBJ databases">
        <title>Genomic Encyclopedia of Type Strains, Phase IV (KMG-IV): sequencing the most valuable type-strain genomes for metagenomic binning, comparative biology and taxonomic classification.</title>
        <authorList>
            <person name="Goeker M."/>
        </authorList>
    </citation>
    <scope>NUCLEOTIDE SEQUENCE [LARGE SCALE GENOMIC DNA]</scope>
    <source>
        <strain evidence="10 11">DSM 22368</strain>
    </source>
</reference>
<keyword evidence="5 8" id="KW-1133">Transmembrane helix</keyword>
<evidence type="ECO:0000313" key="10">
    <source>
        <dbReference type="EMBL" id="MBB6522736.1"/>
    </source>
</evidence>
<keyword evidence="8" id="KW-0997">Cell inner membrane</keyword>
<comment type="similarity">
    <text evidence="8">Belongs to the FtsL family.</text>
</comment>
<feature type="transmembrane region" description="Helical" evidence="8">
    <location>
        <begin position="12"/>
        <end position="30"/>
    </location>
</feature>
<sequence>MAKLGEFQWRWLLIMTVLWLLVMLSAIAVVNSTHQSRIKLNQLELAKRMTNGYQVAWGQYLLEQSTLASYGRVESVAKKQLGMKAPAENELVILK</sequence>
<evidence type="ECO:0000256" key="9">
    <source>
        <dbReference type="NCBIfam" id="TIGR02209"/>
    </source>
</evidence>
<keyword evidence="2 8" id="KW-1003">Cell membrane</keyword>
<keyword evidence="11" id="KW-1185">Reference proteome</keyword>
<organism evidence="10 11">
    <name type="scientific">Pseudoteredinibacter isoporae</name>
    <dbReference type="NCBI Taxonomy" id="570281"/>
    <lineage>
        <taxon>Bacteria</taxon>
        <taxon>Pseudomonadati</taxon>
        <taxon>Pseudomonadota</taxon>
        <taxon>Gammaproteobacteria</taxon>
        <taxon>Cellvibrionales</taxon>
        <taxon>Cellvibrionaceae</taxon>
        <taxon>Pseudoteredinibacter</taxon>
    </lineage>
</organism>
<comment type="subunit">
    <text evidence="8">Part of a complex composed of FtsB, FtsL and FtsQ.</text>
</comment>
<gene>
    <name evidence="8" type="primary">ftsL</name>
    <name evidence="10" type="ORF">HNR48_003021</name>
</gene>
<keyword evidence="7 8" id="KW-0131">Cell cycle</keyword>
<dbReference type="RefSeq" id="WP_166845306.1">
    <property type="nucleotide sequence ID" value="NZ_JAAONY010000002.1"/>
</dbReference>
<dbReference type="AlphaFoldDB" id="A0A7X0MWH8"/>
<dbReference type="PANTHER" id="PTHR37479:SF1">
    <property type="entry name" value="CELL DIVISION PROTEIN FTSL"/>
    <property type="match status" value="1"/>
</dbReference>